<evidence type="ECO:0000313" key="3">
    <source>
        <dbReference type="EMBL" id="EDM76963.1"/>
    </source>
</evidence>
<evidence type="ECO:0000256" key="1">
    <source>
        <dbReference type="SAM" id="MobiDB-lite"/>
    </source>
</evidence>
<accession>A6GAX8</accession>
<gene>
    <name evidence="3" type="ORF">PPSIR1_13155</name>
</gene>
<organism evidence="3 4">
    <name type="scientific">Plesiocystis pacifica SIR-1</name>
    <dbReference type="NCBI Taxonomy" id="391625"/>
    <lineage>
        <taxon>Bacteria</taxon>
        <taxon>Pseudomonadati</taxon>
        <taxon>Myxococcota</taxon>
        <taxon>Polyangia</taxon>
        <taxon>Nannocystales</taxon>
        <taxon>Nannocystaceae</taxon>
        <taxon>Plesiocystis</taxon>
    </lineage>
</organism>
<reference evidence="3 4" key="1">
    <citation type="submission" date="2007-06" db="EMBL/GenBank/DDBJ databases">
        <authorList>
            <person name="Shimkets L."/>
            <person name="Ferriera S."/>
            <person name="Johnson J."/>
            <person name="Kravitz S."/>
            <person name="Beeson K."/>
            <person name="Sutton G."/>
            <person name="Rogers Y.-H."/>
            <person name="Friedman R."/>
            <person name="Frazier M."/>
            <person name="Venter J.C."/>
        </authorList>
    </citation>
    <scope>NUCLEOTIDE SEQUENCE [LARGE SCALE GENOMIC DNA]</scope>
    <source>
        <strain evidence="3 4">SIR-1</strain>
    </source>
</reference>
<proteinExistence type="predicted"/>
<evidence type="ECO:0000313" key="4">
    <source>
        <dbReference type="Proteomes" id="UP000005801"/>
    </source>
</evidence>
<comment type="caution">
    <text evidence="3">The sequence shown here is derived from an EMBL/GenBank/DDBJ whole genome shotgun (WGS) entry which is preliminary data.</text>
</comment>
<dbReference type="Proteomes" id="UP000005801">
    <property type="component" value="Unassembled WGS sequence"/>
</dbReference>
<keyword evidence="4" id="KW-1185">Reference proteome</keyword>
<feature type="region of interest" description="Disordered" evidence="1">
    <location>
        <begin position="1"/>
        <end position="50"/>
    </location>
</feature>
<feature type="domain" description="Thiol:disulfide interchange protein DsbD N-terminal" evidence="2">
    <location>
        <begin position="74"/>
        <end position="178"/>
    </location>
</feature>
<dbReference type="EMBL" id="ABCS01000054">
    <property type="protein sequence ID" value="EDM76963.1"/>
    <property type="molecule type" value="Genomic_DNA"/>
</dbReference>
<feature type="compositionally biased region" description="Low complexity" evidence="1">
    <location>
        <begin position="18"/>
        <end position="41"/>
    </location>
</feature>
<evidence type="ECO:0000259" key="2">
    <source>
        <dbReference type="Pfam" id="PF11412"/>
    </source>
</evidence>
<dbReference type="InterPro" id="IPR028250">
    <property type="entry name" value="DsbDN"/>
</dbReference>
<dbReference type="eggNOG" id="COG4233">
    <property type="taxonomic scope" value="Bacteria"/>
</dbReference>
<dbReference type="STRING" id="391625.PPSIR1_13155"/>
<protein>
    <submittedName>
        <fullName evidence="3">Thio:disulfide interchange protein, putative</fullName>
    </submittedName>
</protein>
<sequence>MTVAAGGCKSEGPASDTKPAAAAEAKAEAPEAPEASPSEAAPSEEEGPKVQLAFSRVGPEQQAALAERTGDAKLAEAALLLAVRYEVPEGWHIYWQNPGETGLRTQIKAQVADGSGEAGETLYPAPDALVGPGGQVSYGWHEDAVLFVPVFGETPSVDIDSRWLVCRESCIREKKKASLSLPELAQAEAADPLLADMLSRVPEPAAERVTGTWRAEAGKDSALVLQAEAGAVEAFFPFASDAALFVASEAEAGDGLAVRYRFQGARETFPEGQGVVRWKDGETTRWLTLALPWPEA</sequence>
<dbReference type="Pfam" id="PF11412">
    <property type="entry name" value="DsbD_N"/>
    <property type="match status" value="1"/>
</dbReference>
<name>A6GAX8_9BACT</name>
<dbReference type="AlphaFoldDB" id="A6GAX8"/>